<feature type="region of interest" description="Disordered" evidence="1">
    <location>
        <begin position="47"/>
        <end position="69"/>
    </location>
</feature>
<protein>
    <submittedName>
        <fullName evidence="2">Uncharacterized protein</fullName>
    </submittedName>
</protein>
<evidence type="ECO:0000313" key="2">
    <source>
        <dbReference type="EMBL" id="KAK1454781.1"/>
    </source>
</evidence>
<gene>
    <name evidence="2" type="ORF">CMEL01_03541</name>
</gene>
<name>A0AAI9XM28_9PEZI</name>
<feature type="compositionally biased region" description="Polar residues" evidence="1">
    <location>
        <begin position="1"/>
        <end position="12"/>
    </location>
</feature>
<proteinExistence type="predicted"/>
<organism evidence="2 3">
    <name type="scientific">Colletotrichum melonis</name>
    <dbReference type="NCBI Taxonomy" id="1209925"/>
    <lineage>
        <taxon>Eukaryota</taxon>
        <taxon>Fungi</taxon>
        <taxon>Dikarya</taxon>
        <taxon>Ascomycota</taxon>
        <taxon>Pezizomycotina</taxon>
        <taxon>Sordariomycetes</taxon>
        <taxon>Hypocreomycetidae</taxon>
        <taxon>Glomerellales</taxon>
        <taxon>Glomerellaceae</taxon>
        <taxon>Colletotrichum</taxon>
        <taxon>Colletotrichum acutatum species complex</taxon>
    </lineage>
</organism>
<evidence type="ECO:0000313" key="3">
    <source>
        <dbReference type="Proteomes" id="UP001239795"/>
    </source>
</evidence>
<feature type="region of interest" description="Disordered" evidence="1">
    <location>
        <begin position="1"/>
        <end position="30"/>
    </location>
</feature>
<keyword evidence="3" id="KW-1185">Reference proteome</keyword>
<dbReference type="AlphaFoldDB" id="A0AAI9XM28"/>
<reference evidence="2 3" key="1">
    <citation type="submission" date="2016-10" db="EMBL/GenBank/DDBJ databases">
        <title>The genome sequence of Colletotrichum fioriniae PJ7.</title>
        <authorList>
            <person name="Baroncelli R."/>
        </authorList>
    </citation>
    <scope>NUCLEOTIDE SEQUENCE [LARGE SCALE GENOMIC DNA]</scope>
    <source>
        <strain evidence="2">Col 31</strain>
    </source>
</reference>
<sequence>MCMASTSISLESIDSIRPPPSYQKTNPTYPSPTHVLGRLNEILQAGNQSQIPSSMNRSELRKLSLLPQG</sequence>
<dbReference type="Proteomes" id="UP001239795">
    <property type="component" value="Unassembled WGS sequence"/>
</dbReference>
<accession>A0AAI9XM28</accession>
<evidence type="ECO:0000256" key="1">
    <source>
        <dbReference type="SAM" id="MobiDB-lite"/>
    </source>
</evidence>
<feature type="compositionally biased region" description="Polar residues" evidence="1">
    <location>
        <begin position="47"/>
        <end position="57"/>
    </location>
</feature>
<comment type="caution">
    <text evidence="2">The sequence shown here is derived from an EMBL/GenBank/DDBJ whole genome shotgun (WGS) entry which is preliminary data.</text>
</comment>
<dbReference type="EMBL" id="MLGG01000024">
    <property type="protein sequence ID" value="KAK1454781.1"/>
    <property type="molecule type" value="Genomic_DNA"/>
</dbReference>